<comment type="similarity">
    <text evidence="4">Belongs to the cellobiose 2-epimerase family.</text>
</comment>
<dbReference type="Proteomes" id="UP000237310">
    <property type="component" value="Unassembled WGS sequence"/>
</dbReference>
<dbReference type="OrthoDB" id="618431at2"/>
<dbReference type="InterPro" id="IPR008928">
    <property type="entry name" value="6-hairpin_glycosidase_sf"/>
</dbReference>
<sequence length="402" mass="47249">MTQKTNNLKTELTAELDNILEYWSKHTIDSKNGGFIGQIDYKEFKNFEAEKGSVLNARILWSFAAAYSITKNKAHKQLAKQAFKYVIAHFYDAEFGGIFWSINPDKTPKDTKNQIYALAFTIYGMSEYYAISNDERALKYAIALYKKIQEYSYDPINKGYFEAFTRDWQPIEDLRLSDKDANEKKTMNTHLHIVEGYANLYKVWKNEGLQKDIIELLEVIETHFIDQKTGHLKLFFNENWIEKPDVISYGHDIEAAWLLLQCAEISGDENIIERYKKYAILLTDATFEGIDSKDGGLWYELEPETNTLVAEKHWWPQSELMIGFFNAYQMTNDKKYLDVVLKNWEFVKQYILDPENGEWIWGINQDYSKIEKDKTGFWKCPYHNSRACIELIYRIKNLPLAK</sequence>
<name>A0A2S5A6D0_9FLAO</name>
<evidence type="ECO:0000256" key="2">
    <source>
        <dbReference type="ARBA" id="ARBA00008558"/>
    </source>
</evidence>
<protein>
    <recommendedName>
        <fullName evidence="4">Cellobiose 2-epimerase</fullName>
        <shortName evidence="4">CE</shortName>
        <ecNumber evidence="4">5.1.3.11</ecNumber>
    </recommendedName>
</protein>
<accession>A0A2S5A6D0</accession>
<comment type="catalytic activity">
    <reaction evidence="1 4">
        <text>D-cellobiose = beta-D-glucosyl-(1-&gt;4)-D-mannopyranose</text>
        <dbReference type="Rhea" id="RHEA:23384"/>
        <dbReference type="ChEBI" id="CHEBI:17057"/>
        <dbReference type="ChEBI" id="CHEBI:47931"/>
        <dbReference type="EC" id="5.1.3.11"/>
    </reaction>
</comment>
<dbReference type="InterPro" id="IPR010819">
    <property type="entry name" value="AGE/CE"/>
</dbReference>
<comment type="caution">
    <text evidence="5">The sequence shown here is derived from an EMBL/GenBank/DDBJ whole genome shotgun (WGS) entry which is preliminary data.</text>
</comment>
<evidence type="ECO:0000313" key="6">
    <source>
        <dbReference type="Proteomes" id="UP000237310"/>
    </source>
</evidence>
<comment type="similarity">
    <text evidence="2">Belongs to the N-acylglucosamine 2-epimerase family.</text>
</comment>
<dbReference type="GO" id="GO:0005975">
    <property type="term" value="P:carbohydrate metabolic process"/>
    <property type="evidence" value="ECO:0007669"/>
    <property type="project" value="InterPro"/>
</dbReference>
<dbReference type="InterPro" id="IPR012341">
    <property type="entry name" value="6hp_glycosidase-like_sf"/>
</dbReference>
<dbReference type="HAMAP" id="MF_00929">
    <property type="entry name" value="Cellobiose_2_epim"/>
    <property type="match status" value="1"/>
</dbReference>
<organism evidence="5 6">
    <name type="scientific">Flavobacterium alvei</name>
    <dbReference type="NCBI Taxonomy" id="2080416"/>
    <lineage>
        <taxon>Bacteria</taxon>
        <taxon>Pseudomonadati</taxon>
        <taxon>Bacteroidota</taxon>
        <taxon>Flavobacteriia</taxon>
        <taxon>Flavobacteriales</taxon>
        <taxon>Flavobacteriaceae</taxon>
        <taxon>Flavobacterium</taxon>
    </lineage>
</organism>
<evidence type="ECO:0000313" key="5">
    <source>
        <dbReference type="EMBL" id="POY37663.1"/>
    </source>
</evidence>
<dbReference type="Pfam" id="PF07221">
    <property type="entry name" value="GlcNAc_2-epim"/>
    <property type="match status" value="1"/>
</dbReference>
<evidence type="ECO:0000256" key="4">
    <source>
        <dbReference type="HAMAP-Rule" id="MF_00929"/>
    </source>
</evidence>
<dbReference type="PANTHER" id="PTHR15108">
    <property type="entry name" value="N-ACYLGLUCOSAMINE-2-EPIMERASE"/>
    <property type="match status" value="1"/>
</dbReference>
<dbReference type="InterPro" id="IPR028584">
    <property type="entry name" value="Cellobiose_2_epim"/>
</dbReference>
<dbReference type="Gene3D" id="1.50.10.10">
    <property type="match status" value="1"/>
</dbReference>
<dbReference type="EMBL" id="PQVG01000008">
    <property type="protein sequence ID" value="POY37663.1"/>
    <property type="molecule type" value="Genomic_DNA"/>
</dbReference>
<dbReference type="SUPFAM" id="SSF48208">
    <property type="entry name" value="Six-hairpin glycosidases"/>
    <property type="match status" value="1"/>
</dbReference>
<comment type="function">
    <text evidence="4">Catalyzes the reversible epimerization of cellobiose to 4-O-beta-D-glucopyranosyl-D-mannose (Glc-Man).</text>
</comment>
<gene>
    <name evidence="5" type="ORF">C3L50_13905</name>
</gene>
<dbReference type="EC" id="5.1.3.11" evidence="4"/>
<dbReference type="AlphaFoldDB" id="A0A2S5A6D0"/>
<evidence type="ECO:0000256" key="3">
    <source>
        <dbReference type="ARBA" id="ARBA00023235"/>
    </source>
</evidence>
<dbReference type="RefSeq" id="WP_103806788.1">
    <property type="nucleotide sequence ID" value="NZ_PQVG01000008.1"/>
</dbReference>
<keyword evidence="6" id="KW-1185">Reference proteome</keyword>
<keyword evidence="3 4" id="KW-0413">Isomerase</keyword>
<dbReference type="GO" id="GO:0047736">
    <property type="term" value="F:cellobiose epimerase activity"/>
    <property type="evidence" value="ECO:0007669"/>
    <property type="project" value="UniProtKB-UniRule"/>
</dbReference>
<proteinExistence type="inferred from homology"/>
<reference evidence="5 6" key="1">
    <citation type="submission" date="2018-01" db="EMBL/GenBank/DDBJ databases">
        <authorList>
            <person name="Gaut B.S."/>
            <person name="Morton B.R."/>
            <person name="Clegg M.T."/>
            <person name="Duvall M.R."/>
        </authorList>
    </citation>
    <scope>NUCLEOTIDE SEQUENCE [LARGE SCALE GENOMIC DNA]</scope>
    <source>
        <strain evidence="5 6">HR-AY</strain>
    </source>
</reference>
<evidence type="ECO:0000256" key="1">
    <source>
        <dbReference type="ARBA" id="ARBA00001470"/>
    </source>
</evidence>